<evidence type="ECO:0000256" key="2">
    <source>
        <dbReference type="ARBA" id="ARBA00022475"/>
    </source>
</evidence>
<name>A0ABT6CE67_9SPHN</name>
<proteinExistence type="inferred from homology"/>
<keyword evidence="3" id="KW-0808">Transferase</keyword>
<accession>A0ABT6CE67</accession>
<evidence type="ECO:0000256" key="5">
    <source>
        <dbReference type="ARBA" id="ARBA00022989"/>
    </source>
</evidence>
<dbReference type="InterPro" id="IPR018584">
    <property type="entry name" value="GT87"/>
</dbReference>
<evidence type="ECO:0000256" key="6">
    <source>
        <dbReference type="ARBA" id="ARBA00023136"/>
    </source>
</evidence>
<feature type="transmembrane region" description="Helical" evidence="8">
    <location>
        <begin position="353"/>
        <end position="386"/>
    </location>
</feature>
<evidence type="ECO:0000256" key="8">
    <source>
        <dbReference type="SAM" id="Phobius"/>
    </source>
</evidence>
<evidence type="ECO:0000256" key="1">
    <source>
        <dbReference type="ARBA" id="ARBA00004651"/>
    </source>
</evidence>
<feature type="transmembrane region" description="Helical" evidence="8">
    <location>
        <begin position="113"/>
        <end position="134"/>
    </location>
</feature>
<dbReference type="RefSeq" id="WP_277275387.1">
    <property type="nucleotide sequence ID" value="NZ_JAROCY010000003.1"/>
</dbReference>
<keyword evidence="10" id="KW-1185">Reference proteome</keyword>
<feature type="transmembrane region" description="Helical" evidence="8">
    <location>
        <begin position="275"/>
        <end position="296"/>
    </location>
</feature>
<evidence type="ECO:0000256" key="7">
    <source>
        <dbReference type="ARBA" id="ARBA00024033"/>
    </source>
</evidence>
<keyword evidence="5 8" id="KW-1133">Transmembrane helix</keyword>
<feature type="transmembrane region" description="Helical" evidence="8">
    <location>
        <begin position="181"/>
        <end position="205"/>
    </location>
</feature>
<evidence type="ECO:0000256" key="3">
    <source>
        <dbReference type="ARBA" id="ARBA00022679"/>
    </source>
</evidence>
<feature type="transmembrane region" description="Helical" evidence="8">
    <location>
        <begin position="212"/>
        <end position="232"/>
    </location>
</feature>
<comment type="subcellular location">
    <subcellularLocation>
        <location evidence="1">Cell membrane</location>
        <topology evidence="1">Multi-pass membrane protein</topology>
    </subcellularLocation>
</comment>
<feature type="transmembrane region" description="Helical" evidence="8">
    <location>
        <begin position="308"/>
        <end position="333"/>
    </location>
</feature>
<reference evidence="9 10" key="1">
    <citation type="submission" date="2023-03" db="EMBL/GenBank/DDBJ databases">
        <title>Novosphingobium cyanobacteriorum sp. nov., isolated from a eutrophic reservoir during the Microcystis bloom period.</title>
        <authorList>
            <person name="Kang M."/>
            <person name="Le V."/>
            <person name="Ko S.-R."/>
            <person name="Lee S.-A."/>
            <person name="Ahn C.-Y."/>
        </authorList>
    </citation>
    <scope>NUCLEOTIDE SEQUENCE [LARGE SCALE GENOMIC DNA]</scope>
    <source>
        <strain evidence="9 10">HBC54</strain>
    </source>
</reference>
<dbReference type="EMBL" id="JAROCY010000003">
    <property type="protein sequence ID" value="MDF8332219.1"/>
    <property type="molecule type" value="Genomic_DNA"/>
</dbReference>
<dbReference type="Proteomes" id="UP001222770">
    <property type="component" value="Unassembled WGS sequence"/>
</dbReference>
<comment type="caution">
    <text evidence="9">The sequence shown here is derived from an EMBL/GenBank/DDBJ whole genome shotgun (WGS) entry which is preliminary data.</text>
</comment>
<keyword evidence="2" id="KW-1003">Cell membrane</keyword>
<keyword evidence="4 8" id="KW-0812">Transmembrane</keyword>
<evidence type="ECO:0000313" key="9">
    <source>
        <dbReference type="EMBL" id="MDF8332219.1"/>
    </source>
</evidence>
<gene>
    <name evidence="9" type="ORF">POM99_03325</name>
</gene>
<feature type="transmembrane region" description="Helical" evidence="8">
    <location>
        <begin position="29"/>
        <end position="49"/>
    </location>
</feature>
<sequence length="392" mass="41885">MNGVEMGQNRLQRALHAARNGHWPDSARVKGFSVLFLIAWVPMLAKVFFEATGGAGSDFLAFWGAGRILAGGNPANVYNLLAEQAAQAASGTGQLVAYVNPPPYLFLVAPLGWLPYVVAWVAWGLAGWAAWFLVARRIAPGHALAILASPVAYLAASHGQNGFFTAALLVGGVLFLPRKPWLAGALFGALIIKPHLALLVPFWLLAGRQWRAIGGAAISAIGLCLLSLLVFGPETWAAYPQSFHVSRVLMAQSGGEFFVRMCTPYAAVHVLAGQAIAVVLQGFITLGGIAITCLAWRRSADAQATGAMMLAATALASPYLFSYDLAFLVQPVFWLATEARRTGWRPWEKQALILLWLAPLATRAAALPLGINLMPLAAAALLALVWTRLSRK</sequence>
<protein>
    <submittedName>
        <fullName evidence="9">Glycosyltransferase family 87 protein</fullName>
    </submittedName>
</protein>
<evidence type="ECO:0000256" key="4">
    <source>
        <dbReference type="ARBA" id="ARBA00022692"/>
    </source>
</evidence>
<feature type="transmembrane region" description="Helical" evidence="8">
    <location>
        <begin position="146"/>
        <end position="175"/>
    </location>
</feature>
<dbReference type="Pfam" id="PF09594">
    <property type="entry name" value="GT87"/>
    <property type="match status" value="1"/>
</dbReference>
<evidence type="ECO:0000313" key="10">
    <source>
        <dbReference type="Proteomes" id="UP001222770"/>
    </source>
</evidence>
<organism evidence="9 10">
    <name type="scientific">Novosphingobium cyanobacteriorum</name>
    <dbReference type="NCBI Taxonomy" id="3024215"/>
    <lineage>
        <taxon>Bacteria</taxon>
        <taxon>Pseudomonadati</taxon>
        <taxon>Pseudomonadota</taxon>
        <taxon>Alphaproteobacteria</taxon>
        <taxon>Sphingomonadales</taxon>
        <taxon>Sphingomonadaceae</taxon>
        <taxon>Novosphingobium</taxon>
    </lineage>
</organism>
<comment type="similarity">
    <text evidence="7">Belongs to the glycosyltransferase 87 family.</text>
</comment>
<keyword evidence="6 8" id="KW-0472">Membrane</keyword>